<name>A0A377NDM5_9GAMM</name>
<gene>
    <name evidence="2" type="ORF">NCTC12157_01939</name>
</gene>
<dbReference type="AlphaFoldDB" id="A0A377NDM5"/>
<protein>
    <submittedName>
        <fullName evidence="2">Uncharacterized protein</fullName>
    </submittedName>
</protein>
<accession>A0A377NDM5</accession>
<dbReference type="EMBL" id="UGGO01000001">
    <property type="protein sequence ID" value="STQ44227.1"/>
    <property type="molecule type" value="Genomic_DNA"/>
</dbReference>
<sequence length="71" mass="8283">MNSFFYSQEMPFFAPISAVFTGVLRIFMANKLTNKKSRWLIDHSPLCKYDKFHFDNGYHSQNWTAANDSIG</sequence>
<feature type="transmembrane region" description="Helical" evidence="1">
    <location>
        <begin position="12"/>
        <end position="28"/>
    </location>
</feature>
<evidence type="ECO:0000313" key="3">
    <source>
        <dbReference type="Proteomes" id="UP000254304"/>
    </source>
</evidence>
<organism evidence="2 3">
    <name type="scientific">Ewingella americana</name>
    <dbReference type="NCBI Taxonomy" id="41202"/>
    <lineage>
        <taxon>Bacteria</taxon>
        <taxon>Pseudomonadati</taxon>
        <taxon>Pseudomonadota</taxon>
        <taxon>Gammaproteobacteria</taxon>
        <taxon>Enterobacterales</taxon>
        <taxon>Yersiniaceae</taxon>
        <taxon>Ewingella</taxon>
    </lineage>
</organism>
<evidence type="ECO:0000313" key="2">
    <source>
        <dbReference type="EMBL" id="STQ44227.1"/>
    </source>
</evidence>
<proteinExistence type="predicted"/>
<keyword evidence="1" id="KW-1133">Transmembrane helix</keyword>
<dbReference type="Proteomes" id="UP000254304">
    <property type="component" value="Unassembled WGS sequence"/>
</dbReference>
<keyword evidence="1" id="KW-0812">Transmembrane</keyword>
<reference evidence="2 3" key="1">
    <citation type="submission" date="2018-06" db="EMBL/GenBank/DDBJ databases">
        <authorList>
            <consortium name="Pathogen Informatics"/>
            <person name="Doyle S."/>
        </authorList>
    </citation>
    <scope>NUCLEOTIDE SEQUENCE [LARGE SCALE GENOMIC DNA]</scope>
    <source>
        <strain evidence="2 3">NCTC12157</strain>
    </source>
</reference>
<keyword evidence="1" id="KW-0472">Membrane</keyword>
<evidence type="ECO:0000256" key="1">
    <source>
        <dbReference type="SAM" id="Phobius"/>
    </source>
</evidence>